<dbReference type="AlphaFoldDB" id="X1J8L0"/>
<dbReference type="GO" id="GO:0032549">
    <property type="term" value="F:ribonucleoside binding"/>
    <property type="evidence" value="ECO:0007669"/>
    <property type="project" value="InterPro"/>
</dbReference>
<accession>X1J8L0</accession>
<feature type="domain" description="RNA polymerase Rpb2" evidence="6">
    <location>
        <begin position="43"/>
        <end position="235"/>
    </location>
</feature>
<reference evidence="7" key="1">
    <citation type="journal article" date="2014" name="Front. Microbiol.">
        <title>High frequency of phylogenetically diverse reductive dehalogenase-homologous genes in deep subseafloor sedimentary metagenomes.</title>
        <authorList>
            <person name="Kawai M."/>
            <person name="Futagami T."/>
            <person name="Toyoda A."/>
            <person name="Takaki Y."/>
            <person name="Nishi S."/>
            <person name="Hori S."/>
            <person name="Arai W."/>
            <person name="Tsubouchi T."/>
            <person name="Morono Y."/>
            <person name="Uchiyama I."/>
            <person name="Ito T."/>
            <person name="Fujiyama A."/>
            <person name="Inagaki F."/>
            <person name="Takami H."/>
        </authorList>
    </citation>
    <scope>NUCLEOTIDE SEQUENCE</scope>
    <source>
        <strain evidence="7">Expedition CK06-06</strain>
    </source>
</reference>
<name>X1J8L0_9ZZZZ</name>
<keyword evidence="4" id="KW-0548">Nucleotidyltransferase</keyword>
<organism evidence="7">
    <name type="scientific">marine sediment metagenome</name>
    <dbReference type="NCBI Taxonomy" id="412755"/>
    <lineage>
        <taxon>unclassified sequences</taxon>
        <taxon>metagenomes</taxon>
        <taxon>ecological metagenomes</taxon>
    </lineage>
</organism>
<dbReference type="GO" id="GO:0003899">
    <property type="term" value="F:DNA-directed RNA polymerase activity"/>
    <property type="evidence" value="ECO:0007669"/>
    <property type="project" value="UniProtKB-EC"/>
</dbReference>
<keyword evidence="2" id="KW-0240">DNA-directed RNA polymerase</keyword>
<evidence type="ECO:0000256" key="4">
    <source>
        <dbReference type="ARBA" id="ARBA00022695"/>
    </source>
</evidence>
<dbReference type="InterPro" id="IPR037034">
    <property type="entry name" value="RNA_pol_Rpb2_2_sf"/>
</dbReference>
<dbReference type="EC" id="2.7.7.6" evidence="1"/>
<keyword evidence="3" id="KW-0808">Transferase</keyword>
<feature type="non-terminal residue" evidence="7">
    <location>
        <position position="242"/>
    </location>
</feature>
<proteinExistence type="predicted"/>
<evidence type="ECO:0000256" key="3">
    <source>
        <dbReference type="ARBA" id="ARBA00022679"/>
    </source>
</evidence>
<evidence type="ECO:0000256" key="2">
    <source>
        <dbReference type="ARBA" id="ARBA00022478"/>
    </source>
</evidence>
<sequence>MLVKETGEIKEQDLFFGDIPLMTAKGTFITSGAERVTVSQLLRSPGVYFTLEEDATSGRELCQAKLIPTRGAWLEFETSNRDVISAKVDGKRKIPITTLLRAIGYSSDEQLLNLFLEEDNSSEHQFIRSTMEREPLVRDEAGALLDIYRKLRPGDPLNIGSARKLINNLFFNPLHYDLGRVGRYKLNKRLGFNTDLKERALSNKDIIEIVRHIIMVNNGDDTPDDIDHLGNRRVRTVGELIQ</sequence>
<gene>
    <name evidence="7" type="ORF">S06H3_05813</name>
</gene>
<dbReference type="Pfam" id="PF04561">
    <property type="entry name" value="RNA_pol_Rpb2_2"/>
    <property type="match status" value="1"/>
</dbReference>
<dbReference type="GO" id="GO:0000428">
    <property type="term" value="C:DNA-directed RNA polymerase complex"/>
    <property type="evidence" value="ECO:0007669"/>
    <property type="project" value="UniProtKB-KW"/>
</dbReference>
<comment type="caution">
    <text evidence="7">The sequence shown here is derived from an EMBL/GenBank/DDBJ whole genome shotgun (WGS) entry which is preliminary data.</text>
</comment>
<evidence type="ECO:0000313" key="7">
    <source>
        <dbReference type="EMBL" id="GAH90307.1"/>
    </source>
</evidence>
<dbReference type="PANTHER" id="PTHR20856">
    <property type="entry name" value="DNA-DIRECTED RNA POLYMERASE I SUBUNIT 2"/>
    <property type="match status" value="1"/>
</dbReference>
<protein>
    <recommendedName>
        <fullName evidence="1">DNA-directed RNA polymerase</fullName>
        <ecNumber evidence="1">2.7.7.6</ecNumber>
    </recommendedName>
</protein>
<dbReference type="Gene3D" id="3.90.1110.10">
    <property type="entry name" value="RNA polymerase Rpb2, domain 2"/>
    <property type="match status" value="1"/>
</dbReference>
<dbReference type="GO" id="GO:0003677">
    <property type="term" value="F:DNA binding"/>
    <property type="evidence" value="ECO:0007669"/>
    <property type="project" value="InterPro"/>
</dbReference>
<evidence type="ECO:0000259" key="6">
    <source>
        <dbReference type="Pfam" id="PF04561"/>
    </source>
</evidence>
<dbReference type="InterPro" id="IPR015712">
    <property type="entry name" value="DNA-dir_RNA_pol_su2"/>
</dbReference>
<dbReference type="SUPFAM" id="SSF64484">
    <property type="entry name" value="beta and beta-prime subunits of DNA dependent RNA-polymerase"/>
    <property type="match status" value="1"/>
</dbReference>
<dbReference type="InterPro" id="IPR007642">
    <property type="entry name" value="RNA_pol_Rpb2_2"/>
</dbReference>
<dbReference type="GO" id="GO:0006351">
    <property type="term" value="P:DNA-templated transcription"/>
    <property type="evidence" value="ECO:0007669"/>
    <property type="project" value="InterPro"/>
</dbReference>
<evidence type="ECO:0000256" key="1">
    <source>
        <dbReference type="ARBA" id="ARBA00012418"/>
    </source>
</evidence>
<keyword evidence="5" id="KW-0804">Transcription</keyword>
<evidence type="ECO:0000256" key="5">
    <source>
        <dbReference type="ARBA" id="ARBA00023163"/>
    </source>
</evidence>
<dbReference type="EMBL" id="BARV01002193">
    <property type="protein sequence ID" value="GAH90307.1"/>
    <property type="molecule type" value="Genomic_DNA"/>
</dbReference>
<dbReference type="Gene3D" id="3.90.1100.10">
    <property type="match status" value="1"/>
</dbReference>